<dbReference type="GeneID" id="9224445"/>
<dbReference type="Proteomes" id="UP000002035">
    <property type="component" value="Unassembled WGS sequence"/>
</dbReference>
<gene>
    <name evidence="1" type="ORF">MCYG_04113</name>
</gene>
<accession>C5FN58</accession>
<dbReference type="eggNOG" id="ENOG502SBFH">
    <property type="taxonomic scope" value="Eukaryota"/>
</dbReference>
<dbReference type="EMBL" id="DS995704">
    <property type="protein sequence ID" value="EEQ31294.1"/>
    <property type="molecule type" value="Genomic_DNA"/>
</dbReference>
<dbReference type="Pfam" id="PF23151">
    <property type="entry name" value="NuiA_2"/>
    <property type="match status" value="1"/>
</dbReference>
<dbReference type="HOGENOM" id="CLU_092474_2_0_1"/>
<proteinExistence type="predicted"/>
<dbReference type="OMA" id="DVKVYRV"/>
<sequence>MASDSAYAAFLDKANEGLTDGKTESRKTDKAAGDSAFIESKRLDVEEDKIPSALRIDAFYSSETDEPFEPVVLACDHWPSEEEFSRLVHGARPTQVSVLSASQFDRHGQYARVLEAVQMASQDDSTSDGDGQARVYRVQHDETRCEYWLLTRTNTSLVGLKARAVES</sequence>
<dbReference type="AlphaFoldDB" id="C5FN58"/>
<dbReference type="OrthoDB" id="5366485at2759"/>
<dbReference type="RefSeq" id="XP_002846376.1">
    <property type="nucleotide sequence ID" value="XM_002846330.1"/>
</dbReference>
<dbReference type="VEuPathDB" id="FungiDB:MCYG_04113"/>
<keyword evidence="2" id="KW-1185">Reference proteome</keyword>
<evidence type="ECO:0000313" key="1">
    <source>
        <dbReference type="EMBL" id="EEQ31294.1"/>
    </source>
</evidence>
<reference evidence="2" key="1">
    <citation type="journal article" date="2012" name="MBio">
        <title>Comparative genome analysis of Trichophyton rubrum and related dermatophytes reveals candidate genes involved in infection.</title>
        <authorList>
            <person name="Martinez D.A."/>
            <person name="Oliver B.G."/>
            <person name="Graeser Y."/>
            <person name="Goldberg J.M."/>
            <person name="Li W."/>
            <person name="Martinez-Rossi N.M."/>
            <person name="Monod M."/>
            <person name="Shelest E."/>
            <person name="Barton R.C."/>
            <person name="Birch E."/>
            <person name="Brakhage A.A."/>
            <person name="Chen Z."/>
            <person name="Gurr S.J."/>
            <person name="Heiman D."/>
            <person name="Heitman J."/>
            <person name="Kosti I."/>
            <person name="Rossi A."/>
            <person name="Saif S."/>
            <person name="Samalova M."/>
            <person name="Saunders C.W."/>
            <person name="Shea T."/>
            <person name="Summerbell R.C."/>
            <person name="Xu J."/>
            <person name="Young S."/>
            <person name="Zeng Q."/>
            <person name="Birren B.W."/>
            <person name="Cuomo C.A."/>
            <person name="White T.C."/>
        </authorList>
    </citation>
    <scope>NUCLEOTIDE SEQUENCE [LARGE SCALE GENOMIC DNA]</scope>
    <source>
        <strain evidence="2">ATCC MYA-4605 / CBS 113480</strain>
    </source>
</reference>
<dbReference type="PANTHER" id="PTHR42093:SF1">
    <property type="match status" value="1"/>
</dbReference>
<organism evidence="1 2">
    <name type="scientific">Arthroderma otae (strain ATCC MYA-4605 / CBS 113480)</name>
    <name type="common">Microsporum canis</name>
    <dbReference type="NCBI Taxonomy" id="554155"/>
    <lineage>
        <taxon>Eukaryota</taxon>
        <taxon>Fungi</taxon>
        <taxon>Dikarya</taxon>
        <taxon>Ascomycota</taxon>
        <taxon>Pezizomycotina</taxon>
        <taxon>Eurotiomycetes</taxon>
        <taxon>Eurotiomycetidae</taxon>
        <taxon>Onygenales</taxon>
        <taxon>Arthrodermataceae</taxon>
        <taxon>Microsporum</taxon>
    </lineage>
</organism>
<dbReference type="InterPro" id="IPR056539">
    <property type="entry name" value="NuiA-like"/>
</dbReference>
<dbReference type="PANTHER" id="PTHR42093">
    <property type="match status" value="1"/>
</dbReference>
<name>C5FN58_ARTOC</name>
<evidence type="ECO:0000313" key="2">
    <source>
        <dbReference type="Proteomes" id="UP000002035"/>
    </source>
</evidence>
<protein>
    <submittedName>
        <fullName evidence="1">Uncharacterized protein</fullName>
    </submittedName>
</protein>